<keyword evidence="1" id="KW-0805">Transcription regulation</keyword>
<dbReference type="PROSITE" id="PS01124">
    <property type="entry name" value="HTH_ARAC_FAMILY_2"/>
    <property type="match status" value="1"/>
</dbReference>
<dbReference type="Pfam" id="PF12833">
    <property type="entry name" value="HTH_18"/>
    <property type="match status" value="1"/>
</dbReference>
<evidence type="ECO:0000313" key="6">
    <source>
        <dbReference type="Proteomes" id="UP000243232"/>
    </source>
</evidence>
<dbReference type="InterPro" id="IPR018060">
    <property type="entry name" value="HTH_AraC"/>
</dbReference>
<dbReference type="SUPFAM" id="SSF46689">
    <property type="entry name" value="Homeodomain-like"/>
    <property type="match status" value="1"/>
</dbReference>
<dbReference type="GO" id="GO:0005829">
    <property type="term" value="C:cytosol"/>
    <property type="evidence" value="ECO:0007669"/>
    <property type="project" value="TreeGrafter"/>
</dbReference>
<evidence type="ECO:0000256" key="1">
    <source>
        <dbReference type="ARBA" id="ARBA00023015"/>
    </source>
</evidence>
<dbReference type="GO" id="GO:0003700">
    <property type="term" value="F:DNA-binding transcription factor activity"/>
    <property type="evidence" value="ECO:0007669"/>
    <property type="project" value="InterPro"/>
</dbReference>
<dbReference type="InterPro" id="IPR009057">
    <property type="entry name" value="Homeodomain-like_sf"/>
</dbReference>
<keyword evidence="6" id="KW-1185">Reference proteome</keyword>
<accession>A0A1H2FA99</accession>
<gene>
    <name evidence="5" type="ORF">SAMN05216296_1441</name>
</gene>
<evidence type="ECO:0000259" key="4">
    <source>
        <dbReference type="PROSITE" id="PS01124"/>
    </source>
</evidence>
<dbReference type="AlphaFoldDB" id="A0A1H2FA99"/>
<sequence length="323" mass="36364">MVKRLQGQASTAQLLAGSDISEQMLCDASSLINAEQECQVFSNAQRHIADPLWGLELGCKLNQHLSQLGVYGFTLLSAPTLRDALSFSAWGNHLTSTIYFYTLHEDAASARLTLSPKYDHSDCLQLRVDTEMSSVVQTMRVLSVKPIAFDRVQLMHGGVEHRQRYQDFFGCPVDFNQPCNSFTFDKRVLDQALFHGDQDTFDACKLRSQRNIEELECTQHPTSAFVKTLVRRSNDYDLTPNEVASQLNISPRTLRRKLQQEGNSLQGLISHARMSDAIELLINSKRSVEDIALSLSYSDASAFTHAFKRWTGVSPSHYRDNTP</sequence>
<dbReference type="PANTHER" id="PTHR47894:SF1">
    <property type="entry name" value="HTH-TYPE TRANSCRIPTIONAL REGULATOR VQSM"/>
    <property type="match status" value="1"/>
</dbReference>
<dbReference type="Proteomes" id="UP000243232">
    <property type="component" value="Chromosome I"/>
</dbReference>
<keyword evidence="3" id="KW-0804">Transcription</keyword>
<dbReference type="Gene3D" id="1.10.10.60">
    <property type="entry name" value="Homeodomain-like"/>
    <property type="match status" value="1"/>
</dbReference>
<keyword evidence="2" id="KW-0238">DNA-binding</keyword>
<evidence type="ECO:0000256" key="3">
    <source>
        <dbReference type="ARBA" id="ARBA00023163"/>
    </source>
</evidence>
<organism evidence="5 6">
    <name type="scientific">Pseudomonas pohangensis</name>
    <dbReference type="NCBI Taxonomy" id="364197"/>
    <lineage>
        <taxon>Bacteria</taxon>
        <taxon>Pseudomonadati</taxon>
        <taxon>Pseudomonadota</taxon>
        <taxon>Gammaproteobacteria</taxon>
        <taxon>Pseudomonadales</taxon>
        <taxon>Pseudomonadaceae</taxon>
        <taxon>Pseudomonas</taxon>
    </lineage>
</organism>
<dbReference type="GO" id="GO:0000976">
    <property type="term" value="F:transcription cis-regulatory region binding"/>
    <property type="evidence" value="ECO:0007669"/>
    <property type="project" value="TreeGrafter"/>
</dbReference>
<dbReference type="PRINTS" id="PR00032">
    <property type="entry name" value="HTHARAC"/>
</dbReference>
<protein>
    <submittedName>
        <fullName evidence="5">Transcriptional regulator, AraC family</fullName>
    </submittedName>
</protein>
<dbReference type="STRING" id="364197.SAMN05216296_1441"/>
<dbReference type="SMART" id="SM00342">
    <property type="entry name" value="HTH_ARAC"/>
    <property type="match status" value="1"/>
</dbReference>
<evidence type="ECO:0000256" key="2">
    <source>
        <dbReference type="ARBA" id="ARBA00023125"/>
    </source>
</evidence>
<dbReference type="InterPro" id="IPR020449">
    <property type="entry name" value="Tscrpt_reg_AraC-type_HTH"/>
</dbReference>
<feature type="domain" description="HTH araC/xylS-type" evidence="4">
    <location>
        <begin position="220"/>
        <end position="321"/>
    </location>
</feature>
<dbReference type="PANTHER" id="PTHR47894">
    <property type="entry name" value="HTH-TYPE TRANSCRIPTIONAL REGULATOR GADX"/>
    <property type="match status" value="1"/>
</dbReference>
<proteinExistence type="predicted"/>
<dbReference type="Pfam" id="PF12625">
    <property type="entry name" value="Arabinose_bd"/>
    <property type="match status" value="1"/>
</dbReference>
<evidence type="ECO:0000313" key="5">
    <source>
        <dbReference type="EMBL" id="SDU04281.1"/>
    </source>
</evidence>
<name>A0A1H2FA99_9PSED</name>
<dbReference type="EMBL" id="LT629785">
    <property type="protein sequence ID" value="SDU04281.1"/>
    <property type="molecule type" value="Genomic_DNA"/>
</dbReference>
<dbReference type="InterPro" id="IPR032687">
    <property type="entry name" value="AraC-type_N"/>
</dbReference>
<reference evidence="6" key="1">
    <citation type="submission" date="2016-10" db="EMBL/GenBank/DDBJ databases">
        <authorList>
            <person name="Varghese N."/>
            <person name="Submissions S."/>
        </authorList>
    </citation>
    <scope>NUCLEOTIDE SEQUENCE [LARGE SCALE GENOMIC DNA]</scope>
    <source>
        <strain evidence="6">DSM 17875</strain>
    </source>
</reference>